<dbReference type="Proteomes" id="UP000675781">
    <property type="component" value="Unassembled WGS sequence"/>
</dbReference>
<sequence length="152" mass="16394">MNTSPSSNVTAPDLSGWLQHEGWRIERPCPCCPTPAASTFRAASPCGRLMLHAADPHETECRLYSLSPSAGLGGWVLTVPEELTGTVLAAALNALDHTPPVPAGTEHDQRVEGLDLLDLALSQLRREVITLCLRIDDCVDGISSEEKPEKDR</sequence>
<dbReference type="RefSeq" id="WP_212528015.1">
    <property type="nucleotide sequence ID" value="NZ_JAGSOG010000031.1"/>
</dbReference>
<dbReference type="AlphaFoldDB" id="A0A941ELU2"/>
<comment type="caution">
    <text evidence="1">The sequence shown here is derived from an EMBL/GenBank/DDBJ whole genome shotgun (WGS) entry which is preliminary data.</text>
</comment>
<proteinExistence type="predicted"/>
<keyword evidence="2" id="KW-1185">Reference proteome</keyword>
<protein>
    <submittedName>
        <fullName evidence="1">Uncharacterized protein</fullName>
    </submittedName>
</protein>
<evidence type="ECO:0000313" key="2">
    <source>
        <dbReference type="Proteomes" id="UP000675781"/>
    </source>
</evidence>
<gene>
    <name evidence="1" type="ORF">KDL01_09480</name>
</gene>
<dbReference type="EMBL" id="JAGSOG010000031">
    <property type="protein sequence ID" value="MBR7833496.1"/>
    <property type="molecule type" value="Genomic_DNA"/>
</dbReference>
<name>A0A941ELU2_9ACTN</name>
<evidence type="ECO:0000313" key="1">
    <source>
        <dbReference type="EMBL" id="MBR7833496.1"/>
    </source>
</evidence>
<accession>A0A941ELU2</accession>
<reference evidence="1" key="1">
    <citation type="submission" date="2021-04" db="EMBL/GenBank/DDBJ databases">
        <title>Genome based classification of Actinospica acidithermotolerans sp. nov., an actinobacterium isolated from an Indonesian hot spring.</title>
        <authorList>
            <person name="Kusuma A.B."/>
            <person name="Putra K.E."/>
            <person name="Nafisah S."/>
            <person name="Loh J."/>
            <person name="Nouioui I."/>
            <person name="Goodfellow M."/>
        </authorList>
    </citation>
    <scope>NUCLEOTIDE SEQUENCE</scope>
    <source>
        <strain evidence="1">CSCA 57</strain>
    </source>
</reference>
<organism evidence="1 2">
    <name type="scientific">Actinospica durhamensis</name>
    <dbReference type="NCBI Taxonomy" id="1508375"/>
    <lineage>
        <taxon>Bacteria</taxon>
        <taxon>Bacillati</taxon>
        <taxon>Actinomycetota</taxon>
        <taxon>Actinomycetes</taxon>
        <taxon>Catenulisporales</taxon>
        <taxon>Actinospicaceae</taxon>
        <taxon>Actinospica</taxon>
    </lineage>
</organism>